<comment type="caution">
    <text evidence="13">The sequence shown here is derived from an EMBL/GenBank/DDBJ whole genome shotgun (WGS) entry which is preliminary data.</text>
</comment>
<feature type="binding site" evidence="10">
    <location>
        <position position="199"/>
    </location>
    <ligand>
        <name>ATP</name>
        <dbReference type="ChEBI" id="CHEBI:30616"/>
    </ligand>
</feature>
<feature type="binding site" evidence="10">
    <location>
        <position position="178"/>
    </location>
    <ligand>
        <name>substrate</name>
    </ligand>
</feature>
<feature type="binding site" evidence="10">
    <location>
        <position position="72"/>
    </location>
    <ligand>
        <name>substrate</name>
    </ligand>
</feature>
<dbReference type="PANTHER" id="PTHR43654:SF1">
    <property type="entry name" value="ISOPENTENYL PHOSPHATE KINASE"/>
    <property type="match status" value="1"/>
</dbReference>
<evidence type="ECO:0000259" key="12">
    <source>
        <dbReference type="Pfam" id="PF00696"/>
    </source>
</evidence>
<dbReference type="NCBIfam" id="NF040647">
    <property type="entry name" value="IPPK_Arch"/>
    <property type="match status" value="1"/>
</dbReference>
<dbReference type="EMBL" id="JARQWQ010000010">
    <property type="protein sequence ID" value="KAK2569443.1"/>
    <property type="molecule type" value="Genomic_DNA"/>
</dbReference>
<keyword evidence="4" id="KW-0808">Transferase</keyword>
<keyword evidence="5 10" id="KW-0547">Nucleotide-binding</keyword>
<feature type="site" description="Transition state stabilizer" evidence="11">
    <location>
        <position position="41"/>
    </location>
</feature>
<protein>
    <recommendedName>
        <fullName evidence="3">Isopentenyl phosphate kinase</fullName>
        <ecNumber evidence="2">2.7.4.26</ecNumber>
    </recommendedName>
</protein>
<evidence type="ECO:0000256" key="9">
    <source>
        <dbReference type="ARBA" id="ARBA00049063"/>
    </source>
</evidence>
<dbReference type="GO" id="GO:0016114">
    <property type="term" value="P:terpenoid biosynthetic process"/>
    <property type="evidence" value="ECO:0007669"/>
    <property type="project" value="TreeGrafter"/>
</dbReference>
<dbReference type="SUPFAM" id="SSF53633">
    <property type="entry name" value="Carbamate kinase-like"/>
    <property type="match status" value="1"/>
</dbReference>
<gene>
    <name evidence="13" type="ORF">P5673_006377</name>
</gene>
<keyword evidence="14" id="KW-1185">Reference proteome</keyword>
<dbReference type="PANTHER" id="PTHR43654">
    <property type="entry name" value="GLUTAMATE 5-KINASE"/>
    <property type="match status" value="1"/>
</dbReference>
<comment type="similarity">
    <text evidence="1">Belongs to the isopentenyl phosphate kinase family.</text>
</comment>
<evidence type="ECO:0000256" key="4">
    <source>
        <dbReference type="ARBA" id="ARBA00022679"/>
    </source>
</evidence>
<evidence type="ECO:0000256" key="8">
    <source>
        <dbReference type="ARBA" id="ARBA00023229"/>
    </source>
</evidence>
<feature type="binding site" evidence="10">
    <location>
        <position position="243"/>
    </location>
    <ligand>
        <name>ATP</name>
        <dbReference type="ChEBI" id="CHEBI:30616"/>
    </ligand>
</feature>
<dbReference type="PIRSF" id="PIRSF016496">
    <property type="entry name" value="Kin_FomA"/>
    <property type="match status" value="1"/>
</dbReference>
<feature type="binding site" evidence="10">
    <location>
        <position position="77"/>
    </location>
    <ligand>
        <name>substrate</name>
    </ligand>
</feature>
<evidence type="ECO:0000256" key="1">
    <source>
        <dbReference type="ARBA" id="ARBA00010540"/>
    </source>
</evidence>
<dbReference type="GO" id="GO:0016301">
    <property type="term" value="F:kinase activity"/>
    <property type="evidence" value="ECO:0007669"/>
    <property type="project" value="UniProtKB-KW"/>
</dbReference>
<dbReference type="GO" id="GO:0005524">
    <property type="term" value="F:ATP binding"/>
    <property type="evidence" value="ECO:0007669"/>
    <property type="project" value="UniProtKB-KW"/>
</dbReference>
<keyword evidence="6 13" id="KW-0418">Kinase</keyword>
<dbReference type="Gene3D" id="3.40.1160.10">
    <property type="entry name" value="Acetylglutamate kinase-like"/>
    <property type="match status" value="1"/>
</dbReference>
<dbReference type="InterPro" id="IPR036393">
    <property type="entry name" value="AceGlu_kinase-like_sf"/>
</dbReference>
<evidence type="ECO:0000313" key="14">
    <source>
        <dbReference type="Proteomes" id="UP001249851"/>
    </source>
</evidence>
<comment type="catalytic activity">
    <reaction evidence="9">
        <text>isopentenyl phosphate + ATP = isopentenyl diphosphate + ADP</text>
        <dbReference type="Rhea" id="RHEA:33963"/>
        <dbReference type="ChEBI" id="CHEBI:30616"/>
        <dbReference type="ChEBI" id="CHEBI:65078"/>
        <dbReference type="ChEBI" id="CHEBI:128769"/>
        <dbReference type="ChEBI" id="CHEBI:456216"/>
        <dbReference type="EC" id="2.7.4.26"/>
    </reaction>
</comment>
<dbReference type="AlphaFoldDB" id="A0AAD9QXR8"/>
<dbReference type="InterPro" id="IPR024192">
    <property type="entry name" value="Fosfomycin_R_FomA-type"/>
</dbReference>
<proteinExistence type="inferred from homology"/>
<dbReference type="EC" id="2.7.4.26" evidence="2"/>
<feature type="binding site" evidence="10">
    <location>
        <position position="247"/>
    </location>
    <ligand>
        <name>ATP</name>
        <dbReference type="ChEBI" id="CHEBI:30616"/>
    </ligand>
</feature>
<evidence type="ECO:0000256" key="3">
    <source>
        <dbReference type="ARBA" id="ARBA00017267"/>
    </source>
</evidence>
<evidence type="ECO:0000256" key="2">
    <source>
        <dbReference type="ARBA" id="ARBA00012908"/>
    </source>
</evidence>
<reference evidence="13" key="1">
    <citation type="journal article" date="2023" name="G3 (Bethesda)">
        <title>Whole genome assembly and annotation of the endangered Caribbean coral Acropora cervicornis.</title>
        <authorList>
            <person name="Selwyn J.D."/>
            <person name="Vollmer S.V."/>
        </authorList>
    </citation>
    <scope>NUCLEOTIDE SEQUENCE</scope>
    <source>
        <strain evidence="13">K2</strain>
    </source>
</reference>
<reference evidence="13" key="2">
    <citation type="journal article" date="2023" name="Science">
        <title>Genomic signatures of disease resistance in endangered staghorn corals.</title>
        <authorList>
            <person name="Vollmer S.V."/>
            <person name="Selwyn J.D."/>
            <person name="Despard B.A."/>
            <person name="Roesel C.L."/>
        </authorList>
    </citation>
    <scope>NUCLEOTIDE SEQUENCE</scope>
    <source>
        <strain evidence="13">K2</strain>
    </source>
</reference>
<dbReference type="GO" id="GO:0005829">
    <property type="term" value="C:cytosol"/>
    <property type="evidence" value="ECO:0007669"/>
    <property type="project" value="TreeGrafter"/>
</dbReference>
<accession>A0AAD9QXR8</accession>
<dbReference type="InterPro" id="IPR001048">
    <property type="entry name" value="Asp/Glu/Uridylate_kinase"/>
</dbReference>
<feature type="domain" description="Aspartate/glutamate/uridylate kinase" evidence="12">
    <location>
        <begin position="29"/>
        <end position="268"/>
    </location>
</feature>
<keyword evidence="8" id="KW-0414">Isoprene biosynthesis</keyword>
<feature type="binding site" evidence="10">
    <location>
        <position position="73"/>
    </location>
    <ligand>
        <name>ATP</name>
        <dbReference type="ChEBI" id="CHEBI:30616"/>
    </ligand>
</feature>
<dbReference type="CDD" id="cd04241">
    <property type="entry name" value="AAK_FomA-like"/>
    <property type="match status" value="1"/>
</dbReference>
<dbReference type="GO" id="GO:0102043">
    <property type="term" value="F:isopentenyl phosphate kinase activity"/>
    <property type="evidence" value="ECO:0007669"/>
    <property type="project" value="UniProtKB-EC"/>
</dbReference>
<evidence type="ECO:0000256" key="6">
    <source>
        <dbReference type="ARBA" id="ARBA00022777"/>
    </source>
</evidence>
<evidence type="ECO:0000256" key="7">
    <source>
        <dbReference type="ARBA" id="ARBA00022840"/>
    </source>
</evidence>
<sequence>MNEKKLERGDKNAWHLWRISMAEQFNVDVIIKLGGCAVTDKRNFETVKYEAIEASAKVVKRINGKCIVVHGAGSFGHFQAHEYALTNGFSEDLQNSRIGFAKTRQSVTKLQQMVVESFISNGIPAVGISPCGSWMTTEGVVTRSAIHPIVQCVAAGFVPILHGDCVLDTKQGCAILSGDKIIEKLVEELHPSRVVFLTDVGGIYNKPPDNEDATLIRTVFVKPSGKMSVAIATSVLTHDVTGGVCEKLRTASNIVLISGGKTRVFVANVMAEANVYSVCVLGALPQDEESGTEILGEV</sequence>
<evidence type="ECO:0000256" key="10">
    <source>
        <dbReference type="PIRSR" id="PIRSR016496-1"/>
    </source>
</evidence>
<keyword evidence="7 10" id="KW-0067">ATP-binding</keyword>
<evidence type="ECO:0000313" key="13">
    <source>
        <dbReference type="EMBL" id="KAK2569443.1"/>
    </source>
</evidence>
<dbReference type="Proteomes" id="UP001249851">
    <property type="component" value="Unassembled WGS sequence"/>
</dbReference>
<name>A0AAD9QXR8_ACRCE</name>
<organism evidence="13 14">
    <name type="scientific">Acropora cervicornis</name>
    <name type="common">Staghorn coral</name>
    <dbReference type="NCBI Taxonomy" id="6130"/>
    <lineage>
        <taxon>Eukaryota</taxon>
        <taxon>Metazoa</taxon>
        <taxon>Cnidaria</taxon>
        <taxon>Anthozoa</taxon>
        <taxon>Hexacorallia</taxon>
        <taxon>Scleractinia</taxon>
        <taxon>Astrocoeniina</taxon>
        <taxon>Acroporidae</taxon>
        <taxon>Acropora</taxon>
    </lineage>
</organism>
<dbReference type="Pfam" id="PF00696">
    <property type="entry name" value="AA_kinase"/>
    <property type="match status" value="1"/>
</dbReference>
<evidence type="ECO:0000256" key="5">
    <source>
        <dbReference type="ARBA" id="ARBA00022741"/>
    </source>
</evidence>
<evidence type="ECO:0000256" key="11">
    <source>
        <dbReference type="PIRSR" id="PIRSR016496-2"/>
    </source>
</evidence>